<feature type="chain" id="PRO_5003868363" description="Thioredoxin domain-containing protein" evidence="2">
    <location>
        <begin position="24"/>
        <end position="618"/>
    </location>
</feature>
<dbReference type="HOGENOM" id="CLU_442483_0_0_1"/>
<reference evidence="4" key="2">
    <citation type="submission" date="2010-04" db="EMBL/GenBank/DDBJ databases">
        <authorList>
            <person name="Buell R."/>
            <person name="Hamilton J."/>
            <person name="Hostetler J."/>
        </authorList>
    </citation>
    <scope>NUCLEOTIDE SEQUENCE [LARGE SCALE GENOMIC DNA]</scope>
    <source>
        <strain evidence="4">DAOM:BR144</strain>
    </source>
</reference>
<keyword evidence="2" id="KW-0732">Signal</keyword>
<evidence type="ECO:0000313" key="3">
    <source>
        <dbReference type="EnsemblProtists" id="PYU1_T009975"/>
    </source>
</evidence>
<reference evidence="4" key="1">
    <citation type="journal article" date="2010" name="Genome Biol.">
        <title>Genome sequence of the necrotrophic plant pathogen Pythium ultimum reveals original pathogenicity mechanisms and effector repertoire.</title>
        <authorList>
            <person name="Levesque C.A."/>
            <person name="Brouwer H."/>
            <person name="Cano L."/>
            <person name="Hamilton J.P."/>
            <person name="Holt C."/>
            <person name="Huitema E."/>
            <person name="Raffaele S."/>
            <person name="Robideau G.P."/>
            <person name="Thines M."/>
            <person name="Win J."/>
            <person name="Zerillo M.M."/>
            <person name="Beakes G.W."/>
            <person name="Boore J.L."/>
            <person name="Busam D."/>
            <person name="Dumas B."/>
            <person name="Ferriera S."/>
            <person name="Fuerstenberg S.I."/>
            <person name="Gachon C.M."/>
            <person name="Gaulin E."/>
            <person name="Govers F."/>
            <person name="Grenville-Briggs L."/>
            <person name="Horner N."/>
            <person name="Hostetler J."/>
            <person name="Jiang R.H."/>
            <person name="Johnson J."/>
            <person name="Krajaejun T."/>
            <person name="Lin H."/>
            <person name="Meijer H.J."/>
            <person name="Moore B."/>
            <person name="Morris P."/>
            <person name="Phuntmart V."/>
            <person name="Puiu D."/>
            <person name="Shetty J."/>
            <person name="Stajich J.E."/>
            <person name="Tripathy S."/>
            <person name="Wawra S."/>
            <person name="van West P."/>
            <person name="Whitty B.R."/>
            <person name="Coutinho P.M."/>
            <person name="Henrissat B."/>
            <person name="Martin F."/>
            <person name="Thomas P.D."/>
            <person name="Tyler B.M."/>
            <person name="De Vries R.P."/>
            <person name="Kamoun S."/>
            <person name="Yandell M."/>
            <person name="Tisserat N."/>
            <person name="Buell C.R."/>
        </authorList>
    </citation>
    <scope>NUCLEOTIDE SEQUENCE</scope>
    <source>
        <strain evidence="4">DAOM:BR144</strain>
    </source>
</reference>
<dbReference type="GO" id="GO:0006457">
    <property type="term" value="P:protein folding"/>
    <property type="evidence" value="ECO:0007669"/>
    <property type="project" value="TreeGrafter"/>
</dbReference>
<dbReference type="GO" id="GO:0005783">
    <property type="term" value="C:endoplasmic reticulum"/>
    <property type="evidence" value="ECO:0007669"/>
    <property type="project" value="TreeGrafter"/>
</dbReference>
<keyword evidence="4" id="KW-1185">Reference proteome</keyword>
<dbReference type="InParanoid" id="K3WYC6"/>
<dbReference type="PANTHER" id="PTHR18929:SF240">
    <property type="entry name" value="PROTEIN DISULFIDE-ISOMERASE"/>
    <property type="match status" value="1"/>
</dbReference>
<dbReference type="PANTHER" id="PTHR18929">
    <property type="entry name" value="PROTEIN DISULFIDE ISOMERASE"/>
    <property type="match status" value="1"/>
</dbReference>
<reference evidence="3" key="3">
    <citation type="submission" date="2015-02" db="UniProtKB">
        <authorList>
            <consortium name="EnsemblProtists"/>
        </authorList>
    </citation>
    <scope>IDENTIFICATION</scope>
    <source>
        <strain evidence="3">DAOM BR144</strain>
    </source>
</reference>
<dbReference type="Gene3D" id="3.40.30.10">
    <property type="entry name" value="Glutaredoxin"/>
    <property type="match status" value="2"/>
</dbReference>
<organism evidence="3 4">
    <name type="scientific">Globisporangium ultimum (strain ATCC 200006 / CBS 805.95 / DAOM BR144)</name>
    <name type="common">Pythium ultimum</name>
    <dbReference type="NCBI Taxonomy" id="431595"/>
    <lineage>
        <taxon>Eukaryota</taxon>
        <taxon>Sar</taxon>
        <taxon>Stramenopiles</taxon>
        <taxon>Oomycota</taxon>
        <taxon>Peronosporomycetes</taxon>
        <taxon>Pythiales</taxon>
        <taxon>Pythiaceae</taxon>
        <taxon>Globisporangium</taxon>
    </lineage>
</organism>
<evidence type="ECO:0008006" key="5">
    <source>
        <dbReference type="Google" id="ProtNLM"/>
    </source>
</evidence>
<dbReference type="GO" id="GO:0034976">
    <property type="term" value="P:response to endoplasmic reticulum stress"/>
    <property type="evidence" value="ECO:0007669"/>
    <property type="project" value="TreeGrafter"/>
</dbReference>
<dbReference type="GO" id="GO:0003756">
    <property type="term" value="F:protein disulfide isomerase activity"/>
    <property type="evidence" value="ECO:0007669"/>
    <property type="project" value="TreeGrafter"/>
</dbReference>
<evidence type="ECO:0000313" key="4">
    <source>
        <dbReference type="Proteomes" id="UP000019132"/>
    </source>
</evidence>
<dbReference type="EMBL" id="GL376624">
    <property type="status" value="NOT_ANNOTATED_CDS"/>
    <property type="molecule type" value="Genomic_DNA"/>
</dbReference>
<dbReference type="STRING" id="431595.K3WYC6"/>
<feature type="signal peptide" evidence="2">
    <location>
        <begin position="1"/>
        <end position="23"/>
    </location>
</feature>
<dbReference type="AlphaFoldDB" id="K3WYC6"/>
<dbReference type="EnsemblProtists" id="PYU1_T009975">
    <property type="protein sequence ID" value="PYU1_T009975"/>
    <property type="gene ID" value="PYU1_G009957"/>
</dbReference>
<dbReference type="VEuPathDB" id="FungiDB:PYU1_G009957"/>
<evidence type="ECO:0000256" key="1">
    <source>
        <dbReference type="ARBA" id="ARBA00006347"/>
    </source>
</evidence>
<dbReference type="SUPFAM" id="SSF52833">
    <property type="entry name" value="Thioredoxin-like"/>
    <property type="match status" value="2"/>
</dbReference>
<name>K3WYC6_GLOUD</name>
<evidence type="ECO:0000256" key="2">
    <source>
        <dbReference type="SAM" id="SignalP"/>
    </source>
</evidence>
<dbReference type="CDD" id="cd02947">
    <property type="entry name" value="TRX_family"/>
    <property type="match status" value="1"/>
</dbReference>
<proteinExistence type="inferred from homology"/>
<dbReference type="InterPro" id="IPR036249">
    <property type="entry name" value="Thioredoxin-like_sf"/>
</dbReference>
<comment type="similarity">
    <text evidence="1">Belongs to the protein disulfide isomerase family.</text>
</comment>
<dbReference type="Proteomes" id="UP000019132">
    <property type="component" value="Unassembled WGS sequence"/>
</dbReference>
<accession>K3WYC6</accession>
<protein>
    <recommendedName>
        <fullName evidence="5">Thioredoxin domain-containing protein</fullName>
    </recommendedName>
</protein>
<sequence>MALPYARAFLLLLLCVCLPPSFADDVVINAVADIPEHSGVLLLSDATFATAVAAFHPVLVLFDSPVRKGSLDVFAQFADAAVALRATQRTISPLMRFAAMDVTQQQPPSSIPNAYNVTGLPTILRFRCVTPTQQQQLASLMDGDGANETEGQITTSATTCSIRDAVADTYMGGKTSMELLRFMLEQPEKPVLIVHDRVALERVVATNPFVVLVVVDGTDTQPYFDAISLAQVDTEASSTYCVSANRSLLDAVVRIPPALFVFRDFGATRAPYTGVWKKSVIVAFLQANKYSVLSTYTSAHSGYFYDKTATAHVLLFTSNSGASASYNALLRAQMAQLAVPYTAAISGMAPGVILRFIEVPAHETTLRDALFATRDRDLPMLLVVDDMQAPPLRVPLFGTALVKALQTSAFVDTVGALLAQKYPPVFKTMEIVDENEDGVDDATQPGAFESAASFTVTKTVTTRELREVTIELQTSDQAVSPWEIYKQQQQARVENVTNADWILGQQQQSRDVVVCFSSPRCYACRAFATVLAQVAAEITRLSDGDASLRAPIFASVNVDVVAISSLSVQFTQLPSLFLFPRSSANGDGIAPLPPVAFSQRSFTLEEVLAFVHANVELQ</sequence>
<dbReference type="eggNOG" id="ENOG502RV65">
    <property type="taxonomic scope" value="Eukaryota"/>
</dbReference>